<dbReference type="PANTHER" id="PTHR43022">
    <property type="entry name" value="PROTEIN SMF"/>
    <property type="match status" value="1"/>
</dbReference>
<dbReference type="Pfam" id="PF02481">
    <property type="entry name" value="DNA_processg_A"/>
    <property type="match status" value="1"/>
</dbReference>
<evidence type="ECO:0000259" key="2">
    <source>
        <dbReference type="Pfam" id="PF02481"/>
    </source>
</evidence>
<organism evidence="4 5">
    <name type="scientific">Candidatus Uhrbacteria bacterium RIFCSPLOWO2_02_FULL_48_12</name>
    <dbReference type="NCBI Taxonomy" id="1802407"/>
    <lineage>
        <taxon>Bacteria</taxon>
        <taxon>Candidatus Uhriibacteriota</taxon>
    </lineage>
</organism>
<feature type="domain" description="DprA winged helix" evidence="3">
    <location>
        <begin position="308"/>
        <end position="360"/>
    </location>
</feature>
<dbReference type="GO" id="GO:0009294">
    <property type="term" value="P:DNA-mediated transformation"/>
    <property type="evidence" value="ECO:0007669"/>
    <property type="project" value="InterPro"/>
</dbReference>
<evidence type="ECO:0000259" key="3">
    <source>
        <dbReference type="Pfam" id="PF17782"/>
    </source>
</evidence>
<evidence type="ECO:0000313" key="5">
    <source>
        <dbReference type="Proteomes" id="UP000178723"/>
    </source>
</evidence>
<dbReference type="Proteomes" id="UP000178723">
    <property type="component" value="Unassembled WGS sequence"/>
</dbReference>
<protein>
    <submittedName>
        <fullName evidence="4">DNA protecting protein DprA</fullName>
    </submittedName>
</protein>
<reference evidence="4 5" key="1">
    <citation type="journal article" date="2016" name="Nat. Commun.">
        <title>Thousands of microbial genomes shed light on interconnected biogeochemical processes in an aquifer system.</title>
        <authorList>
            <person name="Anantharaman K."/>
            <person name="Brown C.T."/>
            <person name="Hug L.A."/>
            <person name="Sharon I."/>
            <person name="Castelle C.J."/>
            <person name="Probst A.J."/>
            <person name="Thomas B.C."/>
            <person name="Singh A."/>
            <person name="Wilkins M.J."/>
            <person name="Karaoz U."/>
            <person name="Brodie E.L."/>
            <person name="Williams K.H."/>
            <person name="Hubbard S.S."/>
            <person name="Banfield J.F."/>
        </authorList>
    </citation>
    <scope>NUCLEOTIDE SEQUENCE [LARGE SCALE GENOMIC DNA]</scope>
</reference>
<sequence>MNGQSANEKDAAFWLAWSHILESRQLKKLFDHFANGEEAWQAPEHELQNLGFQAETLQNISAKRRQLDPERVLEKVLKADIQTVCLGDPNYPARLAQIYDAPVVLFYRGRLPVNEEILIAIVGTRMASRYGQTAAVTFTRELAQGGLGIVSGLARGIDALAHETTLEVGGRTIGVLGNGLLNSDIYPREYVKLAQKIIERGGCIMAEYPPGIGPERHHFPERNRIIAGLTVGTLVIEAPETSGALITAKLALEYNREVMAVPGNIFEKNSMGTNDLIKLGARMVTSAADIKEALQLQNIMETKIERRPEVSKDEAVILNILSKNPIHIDMVYKNAGLNSSTVGGILTLLELKGAVKDVGGKYYIRLIEL</sequence>
<dbReference type="InterPro" id="IPR036388">
    <property type="entry name" value="WH-like_DNA-bd_sf"/>
</dbReference>
<evidence type="ECO:0000313" key="4">
    <source>
        <dbReference type="EMBL" id="OGL86879.1"/>
    </source>
</evidence>
<dbReference type="Gene3D" id="1.10.10.10">
    <property type="entry name" value="Winged helix-like DNA-binding domain superfamily/Winged helix DNA-binding domain"/>
    <property type="match status" value="1"/>
</dbReference>
<evidence type="ECO:0000256" key="1">
    <source>
        <dbReference type="ARBA" id="ARBA00006525"/>
    </source>
</evidence>
<dbReference type="STRING" id="1802407.A3I40_01505"/>
<dbReference type="Pfam" id="PF17782">
    <property type="entry name" value="WHD_DprA"/>
    <property type="match status" value="1"/>
</dbReference>
<dbReference type="NCBIfam" id="TIGR00732">
    <property type="entry name" value="dprA"/>
    <property type="match status" value="1"/>
</dbReference>
<gene>
    <name evidence="4" type="ORF">A3I40_01505</name>
</gene>
<proteinExistence type="inferred from homology"/>
<dbReference type="SUPFAM" id="SSF102405">
    <property type="entry name" value="MCP/YpsA-like"/>
    <property type="match status" value="1"/>
</dbReference>
<dbReference type="EMBL" id="MGEP01000041">
    <property type="protein sequence ID" value="OGL86879.1"/>
    <property type="molecule type" value="Genomic_DNA"/>
</dbReference>
<dbReference type="AlphaFoldDB" id="A0A1F7V8P6"/>
<dbReference type="InterPro" id="IPR057666">
    <property type="entry name" value="DrpA_SLOG"/>
</dbReference>
<dbReference type="InterPro" id="IPR003488">
    <property type="entry name" value="DprA"/>
</dbReference>
<comment type="caution">
    <text evidence="4">The sequence shown here is derived from an EMBL/GenBank/DDBJ whole genome shotgun (WGS) entry which is preliminary data.</text>
</comment>
<dbReference type="PANTHER" id="PTHR43022:SF1">
    <property type="entry name" value="PROTEIN SMF"/>
    <property type="match status" value="1"/>
</dbReference>
<comment type="similarity">
    <text evidence="1">Belongs to the DprA/Smf family.</text>
</comment>
<feature type="domain" description="Smf/DprA SLOG" evidence="2">
    <location>
        <begin position="83"/>
        <end position="294"/>
    </location>
</feature>
<accession>A0A1F7V8P6</accession>
<name>A0A1F7V8P6_9BACT</name>
<dbReference type="InterPro" id="IPR041614">
    <property type="entry name" value="DprA_WH"/>
</dbReference>
<dbReference type="Gene3D" id="3.40.50.450">
    <property type="match status" value="1"/>
</dbReference>